<evidence type="ECO:0000256" key="1">
    <source>
        <dbReference type="SAM" id="SignalP"/>
    </source>
</evidence>
<dbReference type="EMBL" id="JAYMYS010000001">
    <property type="protein sequence ID" value="KAK7411559.1"/>
    <property type="molecule type" value="Genomic_DNA"/>
</dbReference>
<protein>
    <recommendedName>
        <fullName evidence="4">Transmembrane protein</fullName>
    </recommendedName>
</protein>
<sequence length="115" mass="12772">MTKTQLLWFFMFINILVFSASGSTSTTKVEDLGTSKQQKETKSMYGMLMESSKQNTQRTNLGLHVVQHTEVSQKSKANGGTNNVKDHKGKNSATTYSIKSSSLIIPLVLLVGYFF</sequence>
<dbReference type="Proteomes" id="UP001386955">
    <property type="component" value="Unassembled WGS sequence"/>
</dbReference>
<evidence type="ECO:0000313" key="2">
    <source>
        <dbReference type="EMBL" id="KAK7411559.1"/>
    </source>
</evidence>
<gene>
    <name evidence="2" type="ORF">VNO78_02994</name>
</gene>
<evidence type="ECO:0000313" key="3">
    <source>
        <dbReference type="Proteomes" id="UP001386955"/>
    </source>
</evidence>
<keyword evidence="1" id="KW-0732">Signal</keyword>
<comment type="caution">
    <text evidence="2">The sequence shown here is derived from an EMBL/GenBank/DDBJ whole genome shotgun (WGS) entry which is preliminary data.</text>
</comment>
<dbReference type="AlphaFoldDB" id="A0AAN9T0C7"/>
<feature type="chain" id="PRO_5042916920" description="Transmembrane protein" evidence="1">
    <location>
        <begin position="23"/>
        <end position="115"/>
    </location>
</feature>
<organism evidence="2 3">
    <name type="scientific">Psophocarpus tetragonolobus</name>
    <name type="common">Winged bean</name>
    <name type="synonym">Dolichos tetragonolobus</name>
    <dbReference type="NCBI Taxonomy" id="3891"/>
    <lineage>
        <taxon>Eukaryota</taxon>
        <taxon>Viridiplantae</taxon>
        <taxon>Streptophyta</taxon>
        <taxon>Embryophyta</taxon>
        <taxon>Tracheophyta</taxon>
        <taxon>Spermatophyta</taxon>
        <taxon>Magnoliopsida</taxon>
        <taxon>eudicotyledons</taxon>
        <taxon>Gunneridae</taxon>
        <taxon>Pentapetalae</taxon>
        <taxon>rosids</taxon>
        <taxon>fabids</taxon>
        <taxon>Fabales</taxon>
        <taxon>Fabaceae</taxon>
        <taxon>Papilionoideae</taxon>
        <taxon>50 kb inversion clade</taxon>
        <taxon>NPAAA clade</taxon>
        <taxon>indigoferoid/millettioid clade</taxon>
        <taxon>Phaseoleae</taxon>
        <taxon>Psophocarpus</taxon>
    </lineage>
</organism>
<reference evidence="2 3" key="1">
    <citation type="submission" date="2024-01" db="EMBL/GenBank/DDBJ databases">
        <title>The genomes of 5 underutilized Papilionoideae crops provide insights into root nodulation and disease resistanc.</title>
        <authorList>
            <person name="Jiang F."/>
        </authorList>
    </citation>
    <scope>NUCLEOTIDE SEQUENCE [LARGE SCALE GENOMIC DNA]</scope>
    <source>
        <strain evidence="2">DUOXIRENSHENG_FW03</strain>
        <tissue evidence="2">Leaves</tissue>
    </source>
</reference>
<feature type="signal peptide" evidence="1">
    <location>
        <begin position="1"/>
        <end position="22"/>
    </location>
</feature>
<proteinExistence type="predicted"/>
<keyword evidence="3" id="KW-1185">Reference proteome</keyword>
<accession>A0AAN9T0C7</accession>
<name>A0AAN9T0C7_PSOTE</name>
<evidence type="ECO:0008006" key="4">
    <source>
        <dbReference type="Google" id="ProtNLM"/>
    </source>
</evidence>